<evidence type="ECO:0000259" key="2">
    <source>
        <dbReference type="PROSITE" id="PS50157"/>
    </source>
</evidence>
<dbReference type="Proteomes" id="UP000275846">
    <property type="component" value="Unassembled WGS sequence"/>
</dbReference>
<reference evidence="3 4" key="2">
    <citation type="submission" date="2018-11" db="EMBL/GenBank/DDBJ databases">
        <authorList>
            <consortium name="Pathogen Informatics"/>
        </authorList>
    </citation>
    <scope>NUCLEOTIDE SEQUENCE [LARGE SCALE GENOMIC DNA]</scope>
    <source>
        <strain evidence="3 4">NST_G2</strain>
    </source>
</reference>
<dbReference type="WBParaSite" id="SSLN_0000604701-mRNA-1">
    <property type="protein sequence ID" value="SSLN_0000604701-mRNA-1"/>
    <property type="gene ID" value="SSLN_0000604701"/>
</dbReference>
<keyword evidence="1" id="KW-0862">Zinc</keyword>
<evidence type="ECO:0000313" key="5">
    <source>
        <dbReference type="WBParaSite" id="SSLN_0000604701-mRNA-1"/>
    </source>
</evidence>
<proteinExistence type="predicted"/>
<keyword evidence="1" id="KW-0479">Metal-binding</keyword>
<dbReference type="InterPro" id="IPR036236">
    <property type="entry name" value="Znf_C2H2_sf"/>
</dbReference>
<dbReference type="Pfam" id="PF00096">
    <property type="entry name" value="zf-C2H2"/>
    <property type="match status" value="1"/>
</dbReference>
<evidence type="ECO:0000313" key="4">
    <source>
        <dbReference type="Proteomes" id="UP000275846"/>
    </source>
</evidence>
<name>A0A183SNQ6_SCHSO</name>
<dbReference type="PROSITE" id="PS00028">
    <property type="entry name" value="ZINC_FINGER_C2H2_1"/>
    <property type="match status" value="2"/>
</dbReference>
<dbReference type="SUPFAM" id="SSF57667">
    <property type="entry name" value="beta-beta-alpha zinc fingers"/>
    <property type="match status" value="1"/>
</dbReference>
<gene>
    <name evidence="3" type="ORF">SSLN_LOCUS5854</name>
</gene>
<dbReference type="SMART" id="SM00355">
    <property type="entry name" value="ZnF_C2H2"/>
    <property type="match status" value="2"/>
</dbReference>
<dbReference type="PROSITE" id="PS50157">
    <property type="entry name" value="ZINC_FINGER_C2H2_2"/>
    <property type="match status" value="2"/>
</dbReference>
<sequence>MNDIPPASPDFSCPHCARNFNSRIGRIGHLRIHRTKAGEPVPGALTYSQRARLHCPYCSRTFTHRMSLLGHMRLHDNLRSGDPDGLIDFCTSFHGSSLCRFILGEVLPGHQIDLMSLQRLLQSVHLPQHGVDAEDAGPSQDFCVRDTILPSQLQYSAEADEMEVIQLPGLARVARPGLHSVKECRQDEGLVHLQFGVWVDTMAIPNRGLQTGPAVLVDVRWDCVRSRCFPVGTLLQGPGVFW</sequence>
<dbReference type="Gene3D" id="3.30.160.60">
    <property type="entry name" value="Classic Zinc Finger"/>
    <property type="match status" value="1"/>
</dbReference>
<evidence type="ECO:0000256" key="1">
    <source>
        <dbReference type="PROSITE-ProRule" id="PRU00042"/>
    </source>
</evidence>
<dbReference type="OrthoDB" id="3533395at2759"/>
<reference evidence="5" key="1">
    <citation type="submission" date="2016-06" db="UniProtKB">
        <authorList>
            <consortium name="WormBaseParasite"/>
        </authorList>
    </citation>
    <scope>IDENTIFICATION</scope>
</reference>
<organism evidence="5">
    <name type="scientific">Schistocephalus solidus</name>
    <name type="common">Tapeworm</name>
    <dbReference type="NCBI Taxonomy" id="70667"/>
    <lineage>
        <taxon>Eukaryota</taxon>
        <taxon>Metazoa</taxon>
        <taxon>Spiralia</taxon>
        <taxon>Lophotrochozoa</taxon>
        <taxon>Platyhelminthes</taxon>
        <taxon>Cestoda</taxon>
        <taxon>Eucestoda</taxon>
        <taxon>Diphyllobothriidea</taxon>
        <taxon>Diphyllobothriidae</taxon>
        <taxon>Schistocephalus</taxon>
    </lineage>
</organism>
<dbReference type="AlphaFoldDB" id="A0A183SNQ6"/>
<keyword evidence="4" id="KW-1185">Reference proteome</keyword>
<accession>A0A183SNQ6</accession>
<dbReference type="EMBL" id="UYSU01033434">
    <property type="protein sequence ID" value="VDL92239.1"/>
    <property type="molecule type" value="Genomic_DNA"/>
</dbReference>
<dbReference type="GO" id="GO:0008270">
    <property type="term" value="F:zinc ion binding"/>
    <property type="evidence" value="ECO:0007669"/>
    <property type="project" value="UniProtKB-KW"/>
</dbReference>
<evidence type="ECO:0000313" key="3">
    <source>
        <dbReference type="EMBL" id="VDL92239.1"/>
    </source>
</evidence>
<feature type="domain" description="C2H2-type" evidence="2">
    <location>
        <begin position="11"/>
        <end position="38"/>
    </location>
</feature>
<feature type="domain" description="C2H2-type" evidence="2">
    <location>
        <begin position="53"/>
        <end position="80"/>
    </location>
</feature>
<protein>
    <submittedName>
        <fullName evidence="5">C2H2-type domain-containing protein</fullName>
    </submittedName>
</protein>
<dbReference type="InterPro" id="IPR013087">
    <property type="entry name" value="Znf_C2H2_type"/>
</dbReference>
<keyword evidence="1" id="KW-0863">Zinc-finger</keyword>